<keyword evidence="3" id="KW-1185">Reference proteome</keyword>
<evidence type="ECO:0000256" key="1">
    <source>
        <dbReference type="SAM" id="MobiDB-lite"/>
    </source>
</evidence>
<gene>
    <name evidence="2" type="ORF">J5Y05_14260</name>
</gene>
<organism evidence="2 3">
    <name type="scientific">Streptomyces tagetis</name>
    <dbReference type="NCBI Taxonomy" id="2820809"/>
    <lineage>
        <taxon>Bacteria</taxon>
        <taxon>Bacillati</taxon>
        <taxon>Actinomycetota</taxon>
        <taxon>Actinomycetes</taxon>
        <taxon>Kitasatosporales</taxon>
        <taxon>Streptomycetaceae</taxon>
        <taxon>Streptomyces</taxon>
    </lineage>
</organism>
<protein>
    <submittedName>
        <fullName evidence="2">Uncharacterized protein</fullName>
    </submittedName>
</protein>
<name>A0A940XQ04_9ACTN</name>
<accession>A0A940XQ04</accession>
<reference evidence="2" key="1">
    <citation type="submission" date="2021-04" db="EMBL/GenBank/DDBJ databases">
        <title>Genome seq and assembly of Streptomyces sp. RG38.</title>
        <authorList>
            <person name="Chhetri G."/>
        </authorList>
    </citation>
    <scope>NUCLEOTIDE SEQUENCE</scope>
    <source>
        <strain evidence="2">RG38</strain>
    </source>
</reference>
<dbReference type="Proteomes" id="UP000677875">
    <property type="component" value="Unassembled WGS sequence"/>
</dbReference>
<dbReference type="AlphaFoldDB" id="A0A940XQ04"/>
<sequence length="98" mass="10988">MKRLLACRDCRRPVLWTITEAGKRLAVDPDPDPAGNTAIHRDGTGAWRSRRPTTELPLTGWERLHKPHIATCPTRTQQLPLPPGVTSLAAHRRKGRAR</sequence>
<evidence type="ECO:0000313" key="2">
    <source>
        <dbReference type="EMBL" id="MBQ0827663.1"/>
    </source>
</evidence>
<proteinExistence type="predicted"/>
<feature type="region of interest" description="Disordered" evidence="1">
    <location>
        <begin position="27"/>
        <end position="51"/>
    </location>
</feature>
<dbReference type="EMBL" id="JAGPNL010000003">
    <property type="protein sequence ID" value="MBQ0827663.1"/>
    <property type="molecule type" value="Genomic_DNA"/>
</dbReference>
<comment type="caution">
    <text evidence="2">The sequence shown here is derived from an EMBL/GenBank/DDBJ whole genome shotgun (WGS) entry which is preliminary data.</text>
</comment>
<dbReference type="RefSeq" id="WP_210872219.1">
    <property type="nucleotide sequence ID" value="NZ_JAGPNL010000003.1"/>
</dbReference>
<feature type="region of interest" description="Disordered" evidence="1">
    <location>
        <begin position="74"/>
        <end position="98"/>
    </location>
</feature>
<evidence type="ECO:0000313" key="3">
    <source>
        <dbReference type="Proteomes" id="UP000677875"/>
    </source>
</evidence>